<name>A0AC59ZMM1_RANTA</name>
<proteinExistence type="predicted"/>
<organism evidence="1 2">
    <name type="scientific">Rangifer tarandus platyrhynchus</name>
    <name type="common">Svalbard reindeer</name>
    <dbReference type="NCBI Taxonomy" id="3082113"/>
    <lineage>
        <taxon>Eukaryota</taxon>
        <taxon>Metazoa</taxon>
        <taxon>Chordata</taxon>
        <taxon>Craniata</taxon>
        <taxon>Vertebrata</taxon>
        <taxon>Euteleostomi</taxon>
        <taxon>Mammalia</taxon>
        <taxon>Eutheria</taxon>
        <taxon>Laurasiatheria</taxon>
        <taxon>Artiodactyla</taxon>
        <taxon>Ruminantia</taxon>
        <taxon>Pecora</taxon>
        <taxon>Cervidae</taxon>
        <taxon>Odocoileinae</taxon>
        <taxon>Rangifer</taxon>
    </lineage>
</organism>
<accession>A0AC59ZMM1</accession>
<reference evidence="1" key="2">
    <citation type="submission" date="2025-03" db="EMBL/GenBank/DDBJ databases">
        <authorList>
            <consortium name="ELIXIR-Norway"/>
            <consortium name="Elixir Norway"/>
        </authorList>
    </citation>
    <scope>NUCLEOTIDE SEQUENCE</scope>
</reference>
<dbReference type="EMBL" id="OX596114">
    <property type="protein sequence ID" value="CAN0466537.1"/>
    <property type="molecule type" value="Genomic_DNA"/>
</dbReference>
<sequence length="110" mass="11064">MARFQEGFSRSGLILVSLSSRGHPGLGPGIPSPDAGHVCSGPVSRAGHILSSGQEWVLDRQPGRVVVSPGPCPHAAPRQSAPAEGREGPRLGSGSQGAPCGDEGGRVVPA</sequence>
<evidence type="ECO:0000313" key="2">
    <source>
        <dbReference type="Proteomes" id="UP001162501"/>
    </source>
</evidence>
<dbReference type="Proteomes" id="UP001162501">
    <property type="component" value="Chromosome 30"/>
</dbReference>
<reference evidence="1" key="1">
    <citation type="submission" date="2023-05" db="EMBL/GenBank/DDBJ databases">
        <authorList>
            <consortium name="ELIXIR-Norway"/>
        </authorList>
    </citation>
    <scope>NUCLEOTIDE SEQUENCE</scope>
</reference>
<evidence type="ECO:0000313" key="1">
    <source>
        <dbReference type="EMBL" id="CAN0466537.1"/>
    </source>
</evidence>
<gene>
    <name evidence="1" type="ORF">MRATA1EN22A_LOCUS20319</name>
</gene>
<protein>
    <submittedName>
        <fullName evidence="1">Uncharacterized protein</fullName>
    </submittedName>
</protein>